<organism evidence="3 4">
    <name type="scientific">Serratia marcescens</name>
    <dbReference type="NCBI Taxonomy" id="615"/>
    <lineage>
        <taxon>Bacteria</taxon>
        <taxon>Pseudomonadati</taxon>
        <taxon>Pseudomonadota</taxon>
        <taxon>Gammaproteobacteria</taxon>
        <taxon>Enterobacterales</taxon>
        <taxon>Yersiniaceae</taxon>
        <taxon>Serratia</taxon>
    </lineage>
</organism>
<evidence type="ECO:0000256" key="1">
    <source>
        <dbReference type="ARBA" id="ARBA00022503"/>
    </source>
</evidence>
<dbReference type="PANTHER" id="PTHR30420:SF2">
    <property type="entry name" value="N-SUCCINYLARGININE DIHYDROLASE"/>
    <property type="match status" value="1"/>
</dbReference>
<gene>
    <name evidence="3" type="primary">astB_2</name>
    <name evidence="3" type="ORF">NCTC10211_03435</name>
</gene>
<name>A0A379Z8G9_SERMA</name>
<sequence>MWRYLNDMVGSGGPIDEIRVFDLRESMRNGGGPACLRLRVALNEQELRAVNPRVMMNDRLFATLNEWVDRHYRDRLTQDDLADPLLLREGREALDALTSILGLGAIYPFQR</sequence>
<dbReference type="EMBL" id="UGYK01000002">
    <property type="protein sequence ID" value="SUI57393.1"/>
    <property type="molecule type" value="Genomic_DNA"/>
</dbReference>
<keyword evidence="1" id="KW-0056">Arginine metabolism</keyword>
<dbReference type="InterPro" id="IPR037031">
    <property type="entry name" value="AstB_sf"/>
</dbReference>
<evidence type="ECO:0000256" key="2">
    <source>
        <dbReference type="ARBA" id="ARBA00022801"/>
    </source>
</evidence>
<dbReference type="InterPro" id="IPR007079">
    <property type="entry name" value="SuccinylArg_d-Hdrlase_AstB"/>
</dbReference>
<proteinExistence type="predicted"/>
<dbReference type="SUPFAM" id="SSF55909">
    <property type="entry name" value="Pentein"/>
    <property type="match status" value="1"/>
</dbReference>
<dbReference type="GO" id="GO:0006525">
    <property type="term" value="P:arginine metabolic process"/>
    <property type="evidence" value="ECO:0007669"/>
    <property type="project" value="UniProtKB-KW"/>
</dbReference>
<evidence type="ECO:0000313" key="3">
    <source>
        <dbReference type="EMBL" id="SUI57393.1"/>
    </source>
</evidence>
<accession>A0A379Z8G9</accession>
<reference evidence="3 4" key="1">
    <citation type="submission" date="2018-06" db="EMBL/GenBank/DDBJ databases">
        <authorList>
            <consortium name="Pathogen Informatics"/>
            <person name="Doyle S."/>
        </authorList>
    </citation>
    <scope>NUCLEOTIDE SEQUENCE [LARGE SCALE GENOMIC DNA]</scope>
    <source>
        <strain evidence="3 4">NCTC10211</strain>
    </source>
</reference>
<evidence type="ECO:0000313" key="4">
    <source>
        <dbReference type="Proteomes" id="UP000254765"/>
    </source>
</evidence>
<dbReference type="PANTHER" id="PTHR30420">
    <property type="entry name" value="N-SUCCINYLARGININE DIHYDROLASE"/>
    <property type="match status" value="1"/>
</dbReference>
<protein>
    <submittedName>
        <fullName evidence="3">N-succinylarginine dihydrolase</fullName>
        <ecNumber evidence="3">3.5.3.23</ecNumber>
    </submittedName>
</protein>
<dbReference type="GO" id="GO:0009015">
    <property type="term" value="F:N-succinylarginine dihydrolase activity"/>
    <property type="evidence" value="ECO:0007669"/>
    <property type="project" value="UniProtKB-EC"/>
</dbReference>
<dbReference type="Gene3D" id="3.75.10.20">
    <property type="entry name" value="Succinylarginine dihydrolase"/>
    <property type="match status" value="1"/>
</dbReference>
<keyword evidence="2 3" id="KW-0378">Hydrolase</keyword>
<dbReference type="Proteomes" id="UP000254765">
    <property type="component" value="Unassembled WGS sequence"/>
</dbReference>
<dbReference type="Pfam" id="PF04996">
    <property type="entry name" value="AstB"/>
    <property type="match status" value="1"/>
</dbReference>
<dbReference type="AlphaFoldDB" id="A0A379Z8G9"/>
<dbReference type="EC" id="3.5.3.23" evidence="3"/>